<feature type="compositionally biased region" description="Acidic residues" evidence="1">
    <location>
        <begin position="745"/>
        <end position="771"/>
    </location>
</feature>
<evidence type="ECO:0000256" key="1">
    <source>
        <dbReference type="SAM" id="MobiDB-lite"/>
    </source>
</evidence>
<feature type="compositionally biased region" description="Polar residues" evidence="1">
    <location>
        <begin position="642"/>
        <end position="652"/>
    </location>
</feature>
<feature type="compositionally biased region" description="Basic and acidic residues" evidence="1">
    <location>
        <begin position="543"/>
        <end position="584"/>
    </location>
</feature>
<dbReference type="Proteomes" id="UP001153954">
    <property type="component" value="Unassembled WGS sequence"/>
</dbReference>
<proteinExistence type="predicted"/>
<feature type="region of interest" description="Disordered" evidence="1">
    <location>
        <begin position="498"/>
        <end position="872"/>
    </location>
</feature>
<feature type="compositionally biased region" description="Acidic residues" evidence="1">
    <location>
        <begin position="709"/>
        <end position="729"/>
    </location>
</feature>
<feature type="compositionally biased region" description="Low complexity" evidence="1">
    <location>
        <begin position="380"/>
        <end position="391"/>
    </location>
</feature>
<reference evidence="2" key="1">
    <citation type="submission" date="2022-03" db="EMBL/GenBank/DDBJ databases">
        <authorList>
            <person name="Tunstrom K."/>
        </authorList>
    </citation>
    <scope>NUCLEOTIDE SEQUENCE</scope>
</reference>
<feature type="compositionally biased region" description="Low complexity" evidence="1">
    <location>
        <begin position="342"/>
        <end position="357"/>
    </location>
</feature>
<gene>
    <name evidence="2" type="ORF">EEDITHA_LOCUS7313</name>
</gene>
<feature type="compositionally biased region" description="Acidic residues" evidence="1">
    <location>
        <begin position="662"/>
        <end position="673"/>
    </location>
</feature>
<feature type="compositionally biased region" description="Basic and acidic residues" evidence="1">
    <location>
        <begin position="629"/>
        <end position="641"/>
    </location>
</feature>
<feature type="region of interest" description="Disordered" evidence="1">
    <location>
        <begin position="303"/>
        <end position="432"/>
    </location>
</feature>
<sequence length="1224" mass="140682">MNKSKIPSPARSQGVISTPRKHTPRRSRSVCSAKSNTSVRLTSVITDPFHLSPMPNRRSVLNDDTDIEIPGRKSWWKKLGENTRDMMQVLSTKDIAEVNNVAEEFDVEILSQEKMNYSIDLPESSDGGSINSIVIPRRKLFTQKENQAQKKFEHLIDNRETLAELQKSHFDHEKEIDIGPKNLLNKAPKPRIKPVFPAELLNISSKTVNKTKELPASKVKGQVRNLFSNRLGTKRKNIFADFIVSESEDEIPDIQPKVFGFQKNTQKRRESSASRGLGHSPTSSIDLELDDWKHLPSSTLVENQLNEAATTPVKRARLSKLSEPKESEITNINTTVNKTRQSNKSASSKNKSKASTSKLKDKKDKEQLSASKAKEDLIISKNNQSLSSSSNVRLTRNKSKSMRESSLKEGDQTKLHSKSKNKSQSQLSPPMEVLVQERDKNTEQNNENNMEIDLIQNDVEKQTKNMAMADVPGDDDENFTLEYENDDEQVNETIVPDNTLKNKSNENNDLVDAVPETETSKQATIEEANEERSKIQINEDELKDPTAHFEKQKQDNKQRDHKTILTKNIDKQGNKSALNEKEVNRSQNKSRKSRNVTMDEVQQKTQNESQIEKEINISKDENVSNAIDNTDKEQNINERTPHNGSTQQNESTESNDKNEIQNETDESDEEIEQQNESIQSNYQNEINNENKQSDDEIEEQNESKHENENVDEIEVEEEETEENESETEEQIQQHESENINSDNQEQNDSESSEEEAEEQENEEQIQQDESENINSDNQEQNDSESSEEEEAEEQENEEMEVEEENASEEEKQNETESQESENVDSDDDLQNESNLSQNNEQIESDQEQSDVPENELIETSNHDTTLRNKIKNATNVKSPEAILNDKTNQIESFTTQGRNTSIRKTKSIIKNLTIKPSFAPVRESTGFSEGTRDSSAEGSGWDSHRTTRKTLRLTLGKDFTPRKSLRALVMEKSAKRHTNVNEVTTKIPQANSTELPAFDSYEEPAEINEMIEEPSEHEISARTKQTTLEMYLQKLKQENLEKKRKMEEEVRASLKVPTRDTFNPFKVPLKPVRRIKPIQNKRKTKQKESSVTALNMLHAEILEDMKYKPPKRFRPSNASWITKRLYKFLESKLEPKYDYKARVRAERFVEMLYGFTREVKRGPSEQAVDSLKKEMARLNFVKTHFDFYEFFHEFMPREVRVKVVPDIVNKLDLPRSGVFSDILQ</sequence>
<organism evidence="2 3">
    <name type="scientific">Euphydryas editha</name>
    <name type="common">Edith's checkerspot</name>
    <dbReference type="NCBI Taxonomy" id="104508"/>
    <lineage>
        <taxon>Eukaryota</taxon>
        <taxon>Metazoa</taxon>
        <taxon>Ecdysozoa</taxon>
        <taxon>Arthropoda</taxon>
        <taxon>Hexapoda</taxon>
        <taxon>Insecta</taxon>
        <taxon>Pterygota</taxon>
        <taxon>Neoptera</taxon>
        <taxon>Endopterygota</taxon>
        <taxon>Lepidoptera</taxon>
        <taxon>Glossata</taxon>
        <taxon>Ditrysia</taxon>
        <taxon>Papilionoidea</taxon>
        <taxon>Nymphalidae</taxon>
        <taxon>Nymphalinae</taxon>
        <taxon>Euphydryas</taxon>
    </lineage>
</organism>
<evidence type="ECO:0000313" key="3">
    <source>
        <dbReference type="Proteomes" id="UP001153954"/>
    </source>
</evidence>
<feature type="compositionally biased region" description="Acidic residues" evidence="1">
    <location>
        <begin position="779"/>
        <end position="807"/>
    </location>
</feature>
<feature type="compositionally biased region" description="Basic residues" evidence="1">
    <location>
        <begin position="19"/>
        <end position="28"/>
    </location>
</feature>
<feature type="region of interest" description="Disordered" evidence="1">
    <location>
        <begin position="255"/>
        <end position="285"/>
    </location>
</feature>
<feature type="compositionally biased region" description="Polar residues" evidence="1">
    <location>
        <begin position="499"/>
        <end position="508"/>
    </location>
</feature>
<feature type="compositionally biased region" description="Basic and acidic residues" evidence="1">
    <location>
        <begin position="610"/>
        <end position="622"/>
    </location>
</feature>
<feature type="compositionally biased region" description="Basic and acidic residues" evidence="1">
    <location>
        <begin position="358"/>
        <end position="378"/>
    </location>
</feature>
<feature type="compositionally biased region" description="Polar residues" evidence="1">
    <location>
        <begin position="1"/>
        <end position="16"/>
    </location>
</feature>
<feature type="compositionally biased region" description="Acidic residues" evidence="1">
    <location>
        <begin position="816"/>
        <end position="830"/>
    </location>
</feature>
<feature type="compositionally biased region" description="Polar residues" evidence="1">
    <location>
        <begin position="329"/>
        <end position="340"/>
    </location>
</feature>
<evidence type="ECO:0000313" key="2">
    <source>
        <dbReference type="EMBL" id="CAH2091447.1"/>
    </source>
</evidence>
<feature type="region of interest" description="Disordered" evidence="1">
    <location>
        <begin position="1"/>
        <end position="34"/>
    </location>
</feature>
<keyword evidence="3" id="KW-1185">Reference proteome</keyword>
<accession>A0AAU9U105</accession>
<comment type="caution">
    <text evidence="2">The sequence shown here is derived from an EMBL/GenBank/DDBJ whole genome shotgun (WGS) entry which is preliminary data.</text>
</comment>
<feature type="region of interest" description="Disordered" evidence="1">
    <location>
        <begin position="922"/>
        <end position="948"/>
    </location>
</feature>
<feature type="compositionally biased region" description="Acidic residues" evidence="1">
    <location>
        <begin position="842"/>
        <end position="856"/>
    </location>
</feature>
<feature type="compositionally biased region" description="Basic and acidic residues" evidence="1">
    <location>
        <begin position="401"/>
        <end position="414"/>
    </location>
</feature>
<feature type="compositionally biased region" description="Low complexity" evidence="1">
    <location>
        <begin position="831"/>
        <end position="841"/>
    </location>
</feature>
<dbReference type="AlphaFoldDB" id="A0AAU9U105"/>
<name>A0AAU9U105_EUPED</name>
<protein>
    <submittedName>
        <fullName evidence="2">Uncharacterized protein</fullName>
    </submittedName>
</protein>
<dbReference type="EMBL" id="CAKOGL010000010">
    <property type="protein sequence ID" value="CAH2091447.1"/>
    <property type="molecule type" value="Genomic_DNA"/>
</dbReference>